<evidence type="ECO:0000256" key="2">
    <source>
        <dbReference type="ARBA" id="ARBA00022679"/>
    </source>
</evidence>
<dbReference type="Pfam" id="PF14260">
    <property type="entry name" value="zf-C4pol"/>
    <property type="match status" value="1"/>
</dbReference>
<dbReference type="GO" id="GO:0000724">
    <property type="term" value="P:double-strand break repair via homologous recombination"/>
    <property type="evidence" value="ECO:0007669"/>
    <property type="project" value="TreeGrafter"/>
</dbReference>
<dbReference type="InterPro" id="IPR042087">
    <property type="entry name" value="DNA_pol_B_thumb"/>
</dbReference>
<keyword evidence="10" id="KW-1185">Reference proteome</keyword>
<keyword evidence="4" id="KW-0239">DNA-directed DNA polymerase</keyword>
<dbReference type="InterPro" id="IPR025687">
    <property type="entry name" value="Znf-C4pol"/>
</dbReference>
<evidence type="ECO:0000313" key="10">
    <source>
        <dbReference type="Proteomes" id="UP000030754"/>
    </source>
</evidence>
<dbReference type="Gene3D" id="1.10.132.60">
    <property type="entry name" value="DNA polymerase family B, C-terminal domain"/>
    <property type="match status" value="1"/>
</dbReference>
<evidence type="ECO:0000256" key="4">
    <source>
        <dbReference type="ARBA" id="ARBA00022932"/>
    </source>
</evidence>
<reference evidence="9" key="2">
    <citation type="submission" date="2013-10" db="EMBL/GenBank/DDBJ databases">
        <authorList>
            <person name="Aslett M."/>
        </authorList>
    </citation>
    <scope>NUCLEOTIDE SEQUENCE [LARGE SCALE GENOMIC DNA]</scope>
    <source>
        <strain evidence="9">Houghton</strain>
    </source>
</reference>
<feature type="compositionally biased region" description="Basic and acidic residues" evidence="6">
    <location>
        <begin position="474"/>
        <end position="487"/>
    </location>
</feature>
<evidence type="ECO:0000256" key="6">
    <source>
        <dbReference type="SAM" id="MobiDB-lite"/>
    </source>
</evidence>
<dbReference type="PROSITE" id="PS00116">
    <property type="entry name" value="DNA_POLYMERASE_B"/>
    <property type="match status" value="1"/>
</dbReference>
<evidence type="ECO:0000259" key="7">
    <source>
        <dbReference type="Pfam" id="PF00136"/>
    </source>
</evidence>
<dbReference type="EMBL" id="HG723282">
    <property type="protein sequence ID" value="CDJ65780.1"/>
    <property type="molecule type" value="Genomic_DNA"/>
</dbReference>
<organism evidence="9 10">
    <name type="scientific">Eimeria necatrix</name>
    <dbReference type="NCBI Taxonomy" id="51315"/>
    <lineage>
        <taxon>Eukaryota</taxon>
        <taxon>Sar</taxon>
        <taxon>Alveolata</taxon>
        <taxon>Apicomplexa</taxon>
        <taxon>Conoidasida</taxon>
        <taxon>Coccidia</taxon>
        <taxon>Eucoccidiorida</taxon>
        <taxon>Eimeriorina</taxon>
        <taxon>Eimeriidae</taxon>
        <taxon>Eimeria</taxon>
    </lineage>
</organism>
<reference evidence="9" key="1">
    <citation type="submission" date="2013-10" db="EMBL/GenBank/DDBJ databases">
        <title>Genomic analysis of the causative agents of coccidiosis in chickens.</title>
        <authorList>
            <person name="Reid A.J."/>
            <person name="Blake D."/>
            <person name="Billington K."/>
            <person name="Browne H."/>
            <person name="Dunn M."/>
            <person name="Hung S."/>
            <person name="Kawahara F."/>
            <person name="Miranda-Saavedra D."/>
            <person name="Mourier T."/>
            <person name="Nagra H."/>
            <person name="Otto T.D."/>
            <person name="Rawlings N."/>
            <person name="Sanchez A."/>
            <person name="Sanders M."/>
            <person name="Subramaniam C."/>
            <person name="Tay Y."/>
            <person name="Dear P."/>
            <person name="Doerig C."/>
            <person name="Gruber A."/>
            <person name="Parkinson J."/>
            <person name="Shirley M."/>
            <person name="Wan K.L."/>
            <person name="Berriman M."/>
            <person name="Tomley F."/>
            <person name="Pain A."/>
        </authorList>
    </citation>
    <scope>NUCLEOTIDE SEQUENCE [LARGE SCALE GENOMIC DNA]</scope>
    <source>
        <strain evidence="9">Houghton</strain>
    </source>
</reference>
<dbReference type="Pfam" id="PF00136">
    <property type="entry name" value="DNA_pol_B"/>
    <property type="match status" value="1"/>
</dbReference>
<dbReference type="GO" id="GO:0003677">
    <property type="term" value="F:DNA binding"/>
    <property type="evidence" value="ECO:0007669"/>
    <property type="project" value="InterPro"/>
</dbReference>
<dbReference type="InterPro" id="IPR043502">
    <property type="entry name" value="DNA/RNA_pol_sf"/>
</dbReference>
<keyword evidence="2" id="KW-0808">Transferase</keyword>
<evidence type="ECO:0000256" key="5">
    <source>
        <dbReference type="ARBA" id="ARBA00049244"/>
    </source>
</evidence>
<dbReference type="Proteomes" id="UP000030754">
    <property type="component" value="Unassembled WGS sequence"/>
</dbReference>
<dbReference type="OrthoDB" id="2414538at2759"/>
<dbReference type="GO" id="GO:0000166">
    <property type="term" value="F:nucleotide binding"/>
    <property type="evidence" value="ECO:0007669"/>
    <property type="project" value="InterPro"/>
</dbReference>
<evidence type="ECO:0000256" key="3">
    <source>
        <dbReference type="ARBA" id="ARBA00022695"/>
    </source>
</evidence>
<dbReference type="GO" id="GO:0042276">
    <property type="term" value="P:error-prone translesion synthesis"/>
    <property type="evidence" value="ECO:0007669"/>
    <property type="project" value="TreeGrafter"/>
</dbReference>
<feature type="domain" description="C4-type zinc-finger of DNA polymerase delta" evidence="8">
    <location>
        <begin position="504"/>
        <end position="563"/>
    </location>
</feature>
<comment type="catalytic activity">
    <reaction evidence="5">
        <text>DNA(n) + a 2'-deoxyribonucleoside 5'-triphosphate = DNA(n+1) + diphosphate</text>
        <dbReference type="Rhea" id="RHEA:22508"/>
        <dbReference type="Rhea" id="RHEA-COMP:17339"/>
        <dbReference type="Rhea" id="RHEA-COMP:17340"/>
        <dbReference type="ChEBI" id="CHEBI:33019"/>
        <dbReference type="ChEBI" id="CHEBI:61560"/>
        <dbReference type="ChEBI" id="CHEBI:173112"/>
        <dbReference type="EC" id="2.7.7.7"/>
    </reaction>
</comment>
<dbReference type="PANTHER" id="PTHR45812:SF1">
    <property type="entry name" value="DNA POLYMERASE ZETA CATALYTIC SUBUNIT"/>
    <property type="match status" value="1"/>
</dbReference>
<feature type="region of interest" description="Disordered" evidence="6">
    <location>
        <begin position="461"/>
        <end position="487"/>
    </location>
</feature>
<dbReference type="AlphaFoldDB" id="U6MVM0"/>
<protein>
    <recommendedName>
        <fullName evidence="1">DNA-directed DNA polymerase</fullName>
        <ecNumber evidence="1">2.7.7.7</ecNumber>
    </recommendedName>
</protein>
<evidence type="ECO:0000313" key="9">
    <source>
        <dbReference type="EMBL" id="CDJ65780.1"/>
    </source>
</evidence>
<sequence>MPCADVADAIVETARATLIRAMQLIEQTQKWKARVLYGDTDSIFVLLKGRSLEAAFAIGKEIADAVTRSNPAPITLQLEKVFLPCCLVTKKRYVGNAYLSPSGPPTFDAKGVETIRRDQCPLTSALLENSLRTFFLTRDLSKVKQLLCRQWSKILRGQVPISHFIFHRKAKLGTYRAETGDAPAGTLPPQAKVLYERLHQQGSTGGCAAETYGMRVPFVFSQVAGDTDVPLGASGAAHKGVSSRLVDCATAPENVWGGRRDHKAVQALLRGRVQPSIKPLALLLQPEEDLHEQHEQQQQQHPVSYLHYRYYIMKQIIPAIDRLFSLLPPPASVDLLQWFRDMSKPAQPLSALTICRATALPQQQQQRHQQQSLLQQLGIRSLTAGGSTRERLVLQRFFAGASCLFCGSRCRQLGPTCLSPSYKDIISPLENKRRKIGRSLAEIEEASTRSNLIRQLLQKGFGSSSSSDDAERDEPDHHKLSKISEGRRKTTDLTKREVVLVPPPVCKDCSSSPGLVCMRLYQKLNKVERRLAAAADVCRHCAGSRLCAESCLHAWHCDVYYRRNAEAEKLKVLQHQMKNLGIFADR</sequence>
<keyword evidence="3" id="KW-0548">Nucleotidyltransferase</keyword>
<dbReference type="InterPro" id="IPR030559">
    <property type="entry name" value="PolZ_Rev3"/>
</dbReference>
<evidence type="ECO:0000259" key="8">
    <source>
        <dbReference type="Pfam" id="PF14260"/>
    </source>
</evidence>
<proteinExistence type="predicted"/>
<dbReference type="VEuPathDB" id="ToxoDB:ENH_00013080"/>
<dbReference type="Gene3D" id="3.90.1600.10">
    <property type="entry name" value="Palm domain of DNA polymerase"/>
    <property type="match status" value="1"/>
</dbReference>
<evidence type="ECO:0000256" key="1">
    <source>
        <dbReference type="ARBA" id="ARBA00012417"/>
    </source>
</evidence>
<dbReference type="SUPFAM" id="SSF56672">
    <property type="entry name" value="DNA/RNA polymerases"/>
    <property type="match status" value="1"/>
</dbReference>
<dbReference type="InterPro" id="IPR006134">
    <property type="entry name" value="DNA-dir_DNA_pol_B_multi_dom"/>
</dbReference>
<dbReference type="PANTHER" id="PTHR45812">
    <property type="entry name" value="DNA POLYMERASE ZETA CATALYTIC SUBUNIT"/>
    <property type="match status" value="1"/>
</dbReference>
<gene>
    <name evidence="9" type="ORF">ENH_00013080</name>
</gene>
<dbReference type="InterPro" id="IPR023211">
    <property type="entry name" value="DNA_pol_palm_dom_sf"/>
</dbReference>
<dbReference type="GO" id="GO:0005634">
    <property type="term" value="C:nucleus"/>
    <property type="evidence" value="ECO:0007669"/>
    <property type="project" value="TreeGrafter"/>
</dbReference>
<dbReference type="InterPro" id="IPR017964">
    <property type="entry name" value="DNA-dir_DNA_pol_B_CS"/>
</dbReference>
<dbReference type="RefSeq" id="XP_013434247.1">
    <property type="nucleotide sequence ID" value="XM_013578793.1"/>
</dbReference>
<dbReference type="GO" id="GO:0016035">
    <property type="term" value="C:zeta DNA polymerase complex"/>
    <property type="evidence" value="ECO:0007669"/>
    <property type="project" value="InterPro"/>
</dbReference>
<name>U6MVM0_9EIME</name>
<dbReference type="GO" id="GO:0003887">
    <property type="term" value="F:DNA-directed DNA polymerase activity"/>
    <property type="evidence" value="ECO:0007669"/>
    <property type="project" value="UniProtKB-KW"/>
</dbReference>
<accession>U6MVM0</accession>
<dbReference type="EC" id="2.7.7.7" evidence="1"/>
<feature type="domain" description="DNA-directed DNA polymerase family B multifunctional" evidence="7">
    <location>
        <begin position="1"/>
        <end position="325"/>
    </location>
</feature>
<dbReference type="GeneID" id="25471490"/>